<feature type="region of interest" description="Disordered" evidence="1">
    <location>
        <begin position="228"/>
        <end position="265"/>
    </location>
</feature>
<evidence type="ECO:0000256" key="1">
    <source>
        <dbReference type="SAM" id="MobiDB-lite"/>
    </source>
</evidence>
<gene>
    <name evidence="2" type="ORF">BJX66DRAFT_124844</name>
</gene>
<protein>
    <submittedName>
        <fullName evidence="2">Uncharacterized protein</fullName>
    </submittedName>
</protein>
<feature type="compositionally biased region" description="Pro residues" evidence="1">
    <location>
        <begin position="13"/>
        <end position="29"/>
    </location>
</feature>
<name>A0ABR4GDY6_9EURO</name>
<sequence length="265" mass="29726">MLATLAPMQQTPNPEPSHYPWTPTRPSPLSPRRSSLSQNNMITTSPIQQAQPQLQSQAPPCLFTFYPSPASSPSRGPFDTPATFLPKATATTTTTTSSPDYATRYTTTISKHLLSHSTKRTFTASNTPAARSARRNAFLSRVKQERDNGKFESRVEQLAFMESIAEQREWNESMRRKAEEIEAELPWEAGLDDEQGVYSEDAEIQALNEYLEQEHALEMDLLERIQPAQNNMQGTAPSSFSDDEYDDIFMDLAEPSPPQDMDMSG</sequence>
<comment type="caution">
    <text evidence="2">The sequence shown here is derived from an EMBL/GenBank/DDBJ whole genome shotgun (WGS) entry which is preliminary data.</text>
</comment>
<feature type="region of interest" description="Disordered" evidence="1">
    <location>
        <begin position="1"/>
        <end position="53"/>
    </location>
</feature>
<organism evidence="2 3">
    <name type="scientific">Aspergillus keveii</name>
    <dbReference type="NCBI Taxonomy" id="714993"/>
    <lineage>
        <taxon>Eukaryota</taxon>
        <taxon>Fungi</taxon>
        <taxon>Dikarya</taxon>
        <taxon>Ascomycota</taxon>
        <taxon>Pezizomycotina</taxon>
        <taxon>Eurotiomycetes</taxon>
        <taxon>Eurotiomycetidae</taxon>
        <taxon>Eurotiales</taxon>
        <taxon>Aspergillaceae</taxon>
        <taxon>Aspergillus</taxon>
        <taxon>Aspergillus subgen. Nidulantes</taxon>
    </lineage>
</organism>
<reference evidence="2 3" key="1">
    <citation type="submission" date="2024-07" db="EMBL/GenBank/DDBJ databases">
        <title>Section-level genome sequencing and comparative genomics of Aspergillus sections Usti and Cavernicolus.</title>
        <authorList>
            <consortium name="Lawrence Berkeley National Laboratory"/>
            <person name="Nybo J.L."/>
            <person name="Vesth T.C."/>
            <person name="Theobald S."/>
            <person name="Frisvad J.C."/>
            <person name="Larsen T.O."/>
            <person name="Kjaerboelling I."/>
            <person name="Rothschild-Mancinelli K."/>
            <person name="Lyhne E.K."/>
            <person name="Kogle M.E."/>
            <person name="Barry K."/>
            <person name="Clum A."/>
            <person name="Na H."/>
            <person name="Ledsgaard L."/>
            <person name="Lin J."/>
            <person name="Lipzen A."/>
            <person name="Kuo A."/>
            <person name="Riley R."/>
            <person name="Mondo S."/>
            <person name="Labutti K."/>
            <person name="Haridas S."/>
            <person name="Pangalinan J."/>
            <person name="Salamov A.A."/>
            <person name="Simmons B.A."/>
            <person name="Magnuson J.K."/>
            <person name="Chen J."/>
            <person name="Drula E."/>
            <person name="Henrissat B."/>
            <person name="Wiebenga A."/>
            <person name="Lubbers R.J."/>
            <person name="Gomes A.C."/>
            <person name="Makela M.R."/>
            <person name="Stajich J."/>
            <person name="Grigoriev I.V."/>
            <person name="Mortensen U.H."/>
            <person name="De Vries R.P."/>
            <person name="Baker S.E."/>
            <person name="Andersen M.R."/>
        </authorList>
    </citation>
    <scope>NUCLEOTIDE SEQUENCE [LARGE SCALE GENOMIC DNA]</scope>
    <source>
        <strain evidence="2 3">CBS 209.92</strain>
    </source>
</reference>
<dbReference type="Proteomes" id="UP001610563">
    <property type="component" value="Unassembled WGS sequence"/>
</dbReference>
<dbReference type="EMBL" id="JBFTWV010000023">
    <property type="protein sequence ID" value="KAL2796859.1"/>
    <property type="molecule type" value="Genomic_DNA"/>
</dbReference>
<proteinExistence type="predicted"/>
<keyword evidence="3" id="KW-1185">Reference proteome</keyword>
<evidence type="ECO:0000313" key="3">
    <source>
        <dbReference type="Proteomes" id="UP001610563"/>
    </source>
</evidence>
<evidence type="ECO:0000313" key="2">
    <source>
        <dbReference type="EMBL" id="KAL2796859.1"/>
    </source>
</evidence>
<feature type="compositionally biased region" description="Polar residues" evidence="1">
    <location>
        <begin position="228"/>
        <end position="240"/>
    </location>
</feature>
<accession>A0ABR4GDY6</accession>